<geneLocation type="plasmid" evidence="1 2">
    <name>pSAM1</name>
</geneLocation>
<gene>
    <name evidence="1" type="ORF">SAM23877_p043</name>
</gene>
<evidence type="ECO:0000313" key="1">
    <source>
        <dbReference type="EMBL" id="AKZ60752.1"/>
    </source>
</evidence>
<dbReference type="RefSeq" id="WP_053143269.1">
    <property type="nucleotide sequence ID" value="NZ_CP012383.1"/>
</dbReference>
<proteinExistence type="predicted"/>
<reference evidence="2" key="1">
    <citation type="journal article" date="2015" name="J. Biotechnol.">
        <title>Complete genome sequence of Streptomyces ambofaciens ATCC 23877, the spiramycin producer.</title>
        <authorList>
            <person name="Thibessard A."/>
            <person name="Haas D."/>
            <person name="Gerbaud C."/>
            <person name="Aigle B."/>
            <person name="Lautru S."/>
            <person name="Pernodet J.L."/>
            <person name="Leblond P."/>
        </authorList>
    </citation>
    <scope>NUCLEOTIDE SEQUENCE [LARGE SCALE GENOMIC DNA]</scope>
    <source>
        <strain evidence="2">ATCC 23877 / 3486 / DSM 40053 / JCM 4204 / NBRC 12836 / NRRL B-2516</strain>
        <plasmid evidence="2">pSAM1</plasmid>
    </source>
</reference>
<dbReference type="KEGG" id="samb:SAM23877_p043"/>
<protein>
    <submittedName>
        <fullName evidence="1">Uncharacterized protein</fullName>
    </submittedName>
</protein>
<name>A0A0K2B6Q4_STRA7</name>
<keyword evidence="1" id="KW-0614">Plasmid</keyword>
<sequence length="132" mass="14374">MTDRPTFEDLDAAPDDGPWCCNGNAEDCALCVDPNPNYPFICPGHQRTTANERIVGEAAEAARDLYAGSGLVFSALTLPPSQIVIDGANGSLVTIHLDDGRLEYGPGYTPDEAARRFWDAVRKHRPELKEQS</sequence>
<dbReference type="AlphaFoldDB" id="A0A0K2B6Q4"/>
<dbReference type="EMBL" id="CP012383">
    <property type="protein sequence ID" value="AKZ60752.1"/>
    <property type="molecule type" value="Genomic_DNA"/>
</dbReference>
<accession>A0A0K2B6Q4</accession>
<organism evidence="1 2">
    <name type="scientific">Streptomyces ambofaciens (strain ATCC 23877 / 3486 / DSM 40053 / JCM 4204 / NBRC 12836 / NRRL B-2516)</name>
    <dbReference type="NCBI Taxonomy" id="278992"/>
    <lineage>
        <taxon>Bacteria</taxon>
        <taxon>Bacillati</taxon>
        <taxon>Actinomycetota</taxon>
        <taxon>Actinomycetes</taxon>
        <taxon>Kitasatosporales</taxon>
        <taxon>Streptomycetaceae</taxon>
        <taxon>Streptomyces</taxon>
    </lineage>
</organism>
<dbReference type="Proteomes" id="UP000061018">
    <property type="component" value="Plasmid pSAM1"/>
</dbReference>
<evidence type="ECO:0000313" key="2">
    <source>
        <dbReference type="Proteomes" id="UP000061018"/>
    </source>
</evidence>